<dbReference type="EMBL" id="WUAV01000002">
    <property type="protein sequence ID" value="KAF1766459.1"/>
    <property type="molecule type" value="Genomic_DNA"/>
</dbReference>
<dbReference type="CTD" id="78774188"/>
<accession>A0A6A5HGQ1</accession>
<name>A0A6A5HGQ1_CAERE</name>
<sequence>MELGFTAPRSNAALIATDASSGAVTDASDERNDPIGVRAAPTMKASLLERAAEVVNPRRRACPADESILKKCKRLIF</sequence>
<dbReference type="KEGG" id="crq:GCK72_006416"/>
<proteinExistence type="predicted"/>
<gene>
    <name evidence="1" type="ORF">GCK72_006416</name>
</gene>
<protein>
    <submittedName>
        <fullName evidence="1">Uncharacterized protein</fullName>
    </submittedName>
</protein>
<organism evidence="1 2">
    <name type="scientific">Caenorhabditis remanei</name>
    <name type="common">Caenorhabditis vulgaris</name>
    <dbReference type="NCBI Taxonomy" id="31234"/>
    <lineage>
        <taxon>Eukaryota</taxon>
        <taxon>Metazoa</taxon>
        <taxon>Ecdysozoa</taxon>
        <taxon>Nematoda</taxon>
        <taxon>Chromadorea</taxon>
        <taxon>Rhabditida</taxon>
        <taxon>Rhabditina</taxon>
        <taxon>Rhabditomorpha</taxon>
        <taxon>Rhabditoidea</taxon>
        <taxon>Rhabditidae</taxon>
        <taxon>Peloderinae</taxon>
        <taxon>Caenorhabditis</taxon>
    </lineage>
</organism>
<dbReference type="AlphaFoldDB" id="A0A6A5HGQ1"/>
<comment type="caution">
    <text evidence="1">The sequence shown here is derived from an EMBL/GenBank/DDBJ whole genome shotgun (WGS) entry which is preliminary data.</text>
</comment>
<dbReference type="GeneID" id="78774188"/>
<dbReference type="Proteomes" id="UP000483820">
    <property type="component" value="Chromosome II"/>
</dbReference>
<evidence type="ECO:0000313" key="2">
    <source>
        <dbReference type="Proteomes" id="UP000483820"/>
    </source>
</evidence>
<reference evidence="1 2" key="1">
    <citation type="submission" date="2019-12" db="EMBL/GenBank/DDBJ databases">
        <title>Chromosome-level assembly of the Caenorhabditis remanei genome.</title>
        <authorList>
            <person name="Teterina A.A."/>
            <person name="Willis J.H."/>
            <person name="Phillips P.C."/>
        </authorList>
    </citation>
    <scope>NUCLEOTIDE SEQUENCE [LARGE SCALE GENOMIC DNA]</scope>
    <source>
        <strain evidence="1 2">PX506</strain>
        <tissue evidence="1">Whole organism</tissue>
    </source>
</reference>
<evidence type="ECO:0000313" key="1">
    <source>
        <dbReference type="EMBL" id="KAF1766459.1"/>
    </source>
</evidence>
<dbReference type="RefSeq" id="XP_053589811.1">
    <property type="nucleotide sequence ID" value="XM_053725617.1"/>
</dbReference>